<keyword evidence="3" id="KW-1185">Reference proteome</keyword>
<gene>
    <name evidence="2" type="ORF">RHAB15C_0000988</name>
</gene>
<accession>A0ABX8Z0B4</accession>
<sequence>MYDTIATYKEVLLYFSLSALFSGMTLGIIISLAGRYYRFTTGNTNVFVHTSILRSYVECYVHQVFPSQNPTIKICLNRHNEITIVLDLLKRINNTQVFEQVEKDLLDLFSCYLGHQKLLFLEITYLRKLS</sequence>
<evidence type="ECO:0000313" key="2">
    <source>
        <dbReference type="EMBL" id="QZA59104.1"/>
    </source>
</evidence>
<name>A0ABX8Z0B4_9BACT</name>
<reference evidence="2 3" key="1">
    <citation type="submission" date="2020-01" db="EMBL/GenBank/DDBJ databases">
        <authorList>
            <person name="Sixt B."/>
            <person name="Schulz F."/>
            <person name="Kostanjsek R."/>
            <person name="Koestlbacher S."/>
            <person name="Collingro A."/>
            <person name="Toenshoff E."/>
            <person name="Horn M."/>
        </authorList>
    </citation>
    <scope>NUCLEOTIDE SEQUENCE [LARGE SCALE GENOMIC DNA]</scope>
    <source>
        <strain evidence="2 3">15C</strain>
    </source>
</reference>
<keyword evidence="1" id="KW-0472">Membrane</keyword>
<evidence type="ECO:0000256" key="1">
    <source>
        <dbReference type="SAM" id="Phobius"/>
    </source>
</evidence>
<organism evidence="2 3">
    <name type="scientific">Candidatus Rhabdochlamydia porcellionis</name>
    <dbReference type="NCBI Taxonomy" id="225148"/>
    <lineage>
        <taxon>Bacteria</taxon>
        <taxon>Pseudomonadati</taxon>
        <taxon>Chlamydiota</taxon>
        <taxon>Chlamydiia</taxon>
        <taxon>Parachlamydiales</taxon>
        <taxon>Candidatus Rhabdochlamydiaceae</taxon>
        <taxon>Candidatus Rhabdochlamydia</taxon>
    </lineage>
</organism>
<evidence type="ECO:0000313" key="3">
    <source>
        <dbReference type="Proteomes" id="UP000822862"/>
    </source>
</evidence>
<reference evidence="2 3" key="2">
    <citation type="submission" date="2021-05" db="EMBL/GenBank/DDBJ databases">
        <title>Ecology and evolution of chlamydial symbionts of arthropods.</title>
        <authorList>
            <person name="Halter T."/>
            <person name="Sixt B.S."/>
            <person name="Toenshoff E.R."/>
            <person name="Koestlbacher S."/>
            <person name="Schulz F."/>
            <person name="Kostanjsek R."/>
            <person name="Collingro A."/>
            <person name="Hendrickx F."/>
            <person name="Horn M."/>
        </authorList>
    </citation>
    <scope>NUCLEOTIDE SEQUENCE [LARGE SCALE GENOMIC DNA]</scope>
    <source>
        <strain evidence="2 3">15C</strain>
    </source>
</reference>
<dbReference type="EMBL" id="CP075585">
    <property type="protein sequence ID" value="QZA59104.1"/>
    <property type="molecule type" value="Genomic_DNA"/>
</dbReference>
<dbReference type="Proteomes" id="UP000822862">
    <property type="component" value="Chromosome"/>
</dbReference>
<keyword evidence="1" id="KW-0812">Transmembrane</keyword>
<proteinExistence type="predicted"/>
<feature type="transmembrane region" description="Helical" evidence="1">
    <location>
        <begin position="12"/>
        <end position="33"/>
    </location>
</feature>
<keyword evidence="1" id="KW-1133">Transmembrane helix</keyword>
<protein>
    <submittedName>
        <fullName evidence="2">Uncharacterized protein</fullName>
    </submittedName>
</protein>
<dbReference type="RefSeq" id="WP_194844800.1">
    <property type="nucleotide sequence ID" value="NZ_CP075585.1"/>
</dbReference>